<protein>
    <submittedName>
        <fullName evidence="1">AAA family ATPase</fullName>
    </submittedName>
</protein>
<dbReference type="Proteomes" id="UP000095463">
    <property type="component" value="Unassembled WGS sequence"/>
</dbReference>
<keyword evidence="2" id="KW-1185">Reference proteome</keyword>
<dbReference type="SUPFAM" id="SSF52540">
    <property type="entry name" value="P-loop containing nucleoside triphosphate hydrolases"/>
    <property type="match status" value="1"/>
</dbReference>
<reference evidence="1 2" key="1">
    <citation type="journal article" date="2015" name="Genome Announc.">
        <title>Genome Assemblies of Three Soil-Associated Devosia species: D. insulae, D. limi, and D. soli.</title>
        <authorList>
            <person name="Hassan Y.I."/>
            <person name="Lepp D."/>
            <person name="Zhou T."/>
        </authorList>
    </citation>
    <scope>NUCLEOTIDE SEQUENCE [LARGE SCALE GENOMIC DNA]</scope>
    <source>
        <strain evidence="1 2">DS-56</strain>
    </source>
</reference>
<dbReference type="OrthoDB" id="7210594at2"/>
<dbReference type="PANTHER" id="PTHR37816">
    <property type="entry name" value="YALI0E33011P"/>
    <property type="match status" value="1"/>
</dbReference>
<gene>
    <name evidence="1" type="ORF">VW23_025410</name>
</gene>
<comment type="caution">
    <text evidence="1">The sequence shown here is derived from an EMBL/GenBank/DDBJ whole genome shotgun (WGS) entry which is preliminary data.</text>
</comment>
<dbReference type="Gene3D" id="3.40.50.300">
    <property type="entry name" value="P-loop containing nucleotide triphosphate hydrolases"/>
    <property type="match status" value="1"/>
</dbReference>
<dbReference type="AlphaFoldDB" id="A0A1E5XLN9"/>
<name>A0A1E5XLN9_9HYPH</name>
<proteinExistence type="predicted"/>
<dbReference type="Pfam" id="PF01745">
    <property type="entry name" value="IPT"/>
    <property type="match status" value="1"/>
</dbReference>
<evidence type="ECO:0000313" key="2">
    <source>
        <dbReference type="Proteomes" id="UP000095463"/>
    </source>
</evidence>
<accession>A0A1E5XLN9</accession>
<dbReference type="PANTHER" id="PTHR37816:SF1">
    <property type="entry name" value="TOXIN"/>
    <property type="match status" value="1"/>
</dbReference>
<evidence type="ECO:0000313" key="1">
    <source>
        <dbReference type="EMBL" id="OEO29492.1"/>
    </source>
</evidence>
<dbReference type="InterPro" id="IPR052922">
    <property type="entry name" value="Cytidylate_Kinase-2"/>
</dbReference>
<dbReference type="InterPro" id="IPR027417">
    <property type="entry name" value="P-loop_NTPase"/>
</dbReference>
<organism evidence="1 2">
    <name type="scientific">Devosia insulae DS-56</name>
    <dbReference type="NCBI Taxonomy" id="1116389"/>
    <lineage>
        <taxon>Bacteria</taxon>
        <taxon>Pseudomonadati</taxon>
        <taxon>Pseudomonadota</taxon>
        <taxon>Alphaproteobacteria</taxon>
        <taxon>Hyphomicrobiales</taxon>
        <taxon>Devosiaceae</taxon>
        <taxon>Devosia</taxon>
    </lineage>
</organism>
<sequence length="176" mass="20154">MPPLANLGCRIMILGPTNSGKSTLAAAMARKLDIPAIHLDRLQHLPNTNWQVRPEEEFAALHDQVILERSWIIDGGYSRLAPQRVRRATGIVVIDASLVTRYRRYFYRTLFQRSRAGALDGEQDSLSWMMLRWLWKSRNAAAKYRQLAVASGLPHVFAGNAEELNRLYALWNLKRK</sequence>
<dbReference type="EMBL" id="LAJE02000285">
    <property type="protein sequence ID" value="OEO29492.1"/>
    <property type="molecule type" value="Genomic_DNA"/>
</dbReference>